<dbReference type="RefSeq" id="WP_145858771.1">
    <property type="nucleotide sequence ID" value="NZ_RPFW01000006.1"/>
</dbReference>
<protein>
    <submittedName>
        <fullName evidence="1">Uncharacterized protein</fullName>
    </submittedName>
</protein>
<accession>A0A6P2BS73</accession>
<organism evidence="1 2">
    <name type="scientific">Trebonia kvetii</name>
    <dbReference type="NCBI Taxonomy" id="2480626"/>
    <lineage>
        <taxon>Bacteria</taxon>
        <taxon>Bacillati</taxon>
        <taxon>Actinomycetota</taxon>
        <taxon>Actinomycetes</taxon>
        <taxon>Streptosporangiales</taxon>
        <taxon>Treboniaceae</taxon>
        <taxon>Trebonia</taxon>
    </lineage>
</organism>
<name>A0A6P2BS73_9ACTN</name>
<reference evidence="1 2" key="1">
    <citation type="submission" date="2018-11" db="EMBL/GenBank/DDBJ databases">
        <title>Trebonia kvetii gen.nov., sp.nov., a novel acidophilic actinobacterium, and proposal of the new actinobacterial family Treboniaceae fam. nov.</title>
        <authorList>
            <person name="Rapoport D."/>
            <person name="Sagova-Mareckova M."/>
            <person name="Sedlacek I."/>
            <person name="Provaznik J."/>
            <person name="Kralova S."/>
            <person name="Pavlinic D."/>
            <person name="Benes V."/>
            <person name="Kopecky J."/>
        </authorList>
    </citation>
    <scope>NUCLEOTIDE SEQUENCE [LARGE SCALE GENOMIC DNA]</scope>
    <source>
        <strain evidence="1 2">15Tr583</strain>
    </source>
</reference>
<evidence type="ECO:0000313" key="1">
    <source>
        <dbReference type="EMBL" id="TVZ01864.1"/>
    </source>
</evidence>
<dbReference type="AlphaFoldDB" id="A0A6P2BS73"/>
<comment type="caution">
    <text evidence="1">The sequence shown here is derived from an EMBL/GenBank/DDBJ whole genome shotgun (WGS) entry which is preliminary data.</text>
</comment>
<dbReference type="Proteomes" id="UP000460272">
    <property type="component" value="Unassembled WGS sequence"/>
</dbReference>
<keyword evidence="2" id="KW-1185">Reference proteome</keyword>
<dbReference type="EMBL" id="RPFW01000006">
    <property type="protein sequence ID" value="TVZ01864.1"/>
    <property type="molecule type" value="Genomic_DNA"/>
</dbReference>
<proteinExistence type="predicted"/>
<gene>
    <name evidence="1" type="ORF">EAS64_30965</name>
</gene>
<sequence>MTELASTMTPREIAGQAAHAIAVLNELTHGGGELSNLSDVRDIVASLELIGHELPQLCEQLARFLVVQHEDGQLGCEAGVDADESVTEVIEALAAAGQAADMMTAALTEARAASSLFTP</sequence>
<evidence type="ECO:0000313" key="2">
    <source>
        <dbReference type="Proteomes" id="UP000460272"/>
    </source>
</evidence>